<feature type="chain" id="PRO_5045219973" evidence="1">
    <location>
        <begin position="20"/>
        <end position="180"/>
    </location>
</feature>
<comment type="caution">
    <text evidence="2">The sequence shown here is derived from an EMBL/GenBank/DDBJ whole genome shotgun (WGS) entry which is preliminary data.</text>
</comment>
<accession>A0ABV8R7D1</accession>
<evidence type="ECO:0000256" key="1">
    <source>
        <dbReference type="SAM" id="SignalP"/>
    </source>
</evidence>
<name>A0ABV8R7D1_9FLAO</name>
<feature type="signal peptide" evidence="1">
    <location>
        <begin position="1"/>
        <end position="19"/>
    </location>
</feature>
<keyword evidence="1" id="KW-0732">Signal</keyword>
<dbReference type="Proteomes" id="UP001595826">
    <property type="component" value="Unassembled WGS sequence"/>
</dbReference>
<evidence type="ECO:0000313" key="3">
    <source>
        <dbReference type="Proteomes" id="UP001595826"/>
    </source>
</evidence>
<keyword evidence="3" id="KW-1185">Reference proteome</keyword>
<sequence>MTKKLIIILILLISNLINAQIKQNGNTLEIWTLFSPGNFVNQNAEQIVEKKWPFKIKGIAGDTFPENLIDSLETHNNRIWNYLDANGYSNSKKKFETDLQTEIKRIKKAVDISNSDKRVIAILDKLRKKGLQNYTELNKLCDVKYEFLLYSFNMNVLDKEQTFELKYIADLEKEKIKIID</sequence>
<organism evidence="2 3">
    <name type="scientific">Polaribacter marinivivus</name>
    <dbReference type="NCBI Taxonomy" id="1524260"/>
    <lineage>
        <taxon>Bacteria</taxon>
        <taxon>Pseudomonadati</taxon>
        <taxon>Bacteroidota</taxon>
        <taxon>Flavobacteriia</taxon>
        <taxon>Flavobacteriales</taxon>
        <taxon>Flavobacteriaceae</taxon>
    </lineage>
</organism>
<reference evidence="3" key="1">
    <citation type="journal article" date="2019" name="Int. J. Syst. Evol. Microbiol.">
        <title>The Global Catalogue of Microorganisms (GCM) 10K type strain sequencing project: providing services to taxonomists for standard genome sequencing and annotation.</title>
        <authorList>
            <consortium name="The Broad Institute Genomics Platform"/>
            <consortium name="The Broad Institute Genome Sequencing Center for Infectious Disease"/>
            <person name="Wu L."/>
            <person name="Ma J."/>
        </authorList>
    </citation>
    <scope>NUCLEOTIDE SEQUENCE [LARGE SCALE GENOMIC DNA]</scope>
    <source>
        <strain evidence="3">CECT 8655</strain>
    </source>
</reference>
<dbReference type="EMBL" id="JBHSCY010000001">
    <property type="protein sequence ID" value="MFC4267314.1"/>
    <property type="molecule type" value="Genomic_DNA"/>
</dbReference>
<gene>
    <name evidence="2" type="ORF">ACFOWD_00220</name>
</gene>
<protein>
    <submittedName>
        <fullName evidence="2">Uncharacterized protein</fullName>
    </submittedName>
</protein>
<dbReference type="RefSeq" id="WP_377407113.1">
    <property type="nucleotide sequence ID" value="NZ_JBHSCY010000001.1"/>
</dbReference>
<evidence type="ECO:0000313" key="2">
    <source>
        <dbReference type="EMBL" id="MFC4267314.1"/>
    </source>
</evidence>
<proteinExistence type="predicted"/>